<dbReference type="InterPro" id="IPR022472">
    <property type="entry name" value="VPLPA-CTERM"/>
</dbReference>
<protein>
    <submittedName>
        <fullName evidence="3">VPLPA-CTERM sorting domain-containing protein</fullName>
    </submittedName>
</protein>
<proteinExistence type="predicted"/>
<organism evidence="3 4">
    <name type="scientific">Sulfitobacter sediminis</name>
    <dbReference type="NCBI Taxonomy" id="3234186"/>
    <lineage>
        <taxon>Bacteria</taxon>
        <taxon>Pseudomonadati</taxon>
        <taxon>Pseudomonadota</taxon>
        <taxon>Alphaproteobacteria</taxon>
        <taxon>Rhodobacterales</taxon>
        <taxon>Roseobacteraceae</taxon>
        <taxon>Sulfitobacter</taxon>
    </lineage>
</organism>
<dbReference type="RefSeq" id="WP_367878014.1">
    <property type="nucleotide sequence ID" value="NZ_JBFNXX010000008.1"/>
</dbReference>
<feature type="signal peptide" evidence="2">
    <location>
        <begin position="1"/>
        <end position="27"/>
    </location>
</feature>
<dbReference type="NCBIfam" id="TIGR03370">
    <property type="entry name" value="VPLPA-CTERM"/>
    <property type="match status" value="1"/>
</dbReference>
<feature type="chain" id="PRO_5045100295" evidence="2">
    <location>
        <begin position="28"/>
        <end position="217"/>
    </location>
</feature>
<dbReference type="Proteomes" id="UP001556098">
    <property type="component" value="Unassembled WGS sequence"/>
</dbReference>
<evidence type="ECO:0000313" key="4">
    <source>
        <dbReference type="Proteomes" id="UP001556098"/>
    </source>
</evidence>
<accession>A0ABV3RN26</accession>
<keyword evidence="1" id="KW-1133">Transmembrane helix</keyword>
<keyword evidence="2" id="KW-0732">Signal</keyword>
<keyword evidence="1" id="KW-0812">Transmembrane</keyword>
<evidence type="ECO:0000256" key="1">
    <source>
        <dbReference type="SAM" id="Phobius"/>
    </source>
</evidence>
<keyword evidence="1" id="KW-0472">Membrane</keyword>
<reference evidence="3 4" key="1">
    <citation type="submission" date="2024-07" db="EMBL/GenBank/DDBJ databases">
        <title>Marimonas sp.nov., isolated from tidal-flat sediment.</title>
        <authorList>
            <person name="Jayan J.N."/>
            <person name="Lee S.S."/>
        </authorList>
    </citation>
    <scope>NUCLEOTIDE SEQUENCE [LARGE SCALE GENOMIC DNA]</scope>
    <source>
        <strain evidence="3 4">MJW-29</strain>
    </source>
</reference>
<keyword evidence="4" id="KW-1185">Reference proteome</keyword>
<feature type="transmembrane region" description="Helical" evidence="1">
    <location>
        <begin position="191"/>
        <end position="210"/>
    </location>
</feature>
<evidence type="ECO:0000256" key="2">
    <source>
        <dbReference type="SAM" id="SignalP"/>
    </source>
</evidence>
<comment type="caution">
    <text evidence="3">The sequence shown here is derived from an EMBL/GenBank/DDBJ whole genome shotgun (WGS) entry which is preliminary data.</text>
</comment>
<gene>
    <name evidence="3" type="ORF">AB2B41_11875</name>
</gene>
<sequence>MYVRAKGLVLAALAMAGSFLCASVASAATLSFTLDDQQGAVSMRTDVVITDIVGGVNMAFAINDPSRTPPNDGDVIAVYFNLLPPFTYSDLTIANIGPVTGSAGNTSNIQGGNIGQTFNVGVAIGTTGEGSGDVYAAFDFDVLGSASGVDLTIAAFFNQTFAARGGSIGLGEDSAKQFGTAGSGGDGQTPIPLPAAGWMLISGLAGLFALRRRRKAA</sequence>
<evidence type="ECO:0000313" key="3">
    <source>
        <dbReference type="EMBL" id="MEW9920309.1"/>
    </source>
</evidence>
<dbReference type="EMBL" id="JBFNXX010000008">
    <property type="protein sequence ID" value="MEW9920309.1"/>
    <property type="molecule type" value="Genomic_DNA"/>
</dbReference>
<name>A0ABV3RN26_9RHOB</name>